<reference evidence="2" key="1">
    <citation type="journal article" date="2019" name="Int. J. Syst. Evol. Microbiol.">
        <title>The Global Catalogue of Microorganisms (GCM) 10K type strain sequencing project: providing services to taxonomists for standard genome sequencing and annotation.</title>
        <authorList>
            <consortium name="The Broad Institute Genomics Platform"/>
            <consortium name="The Broad Institute Genome Sequencing Center for Infectious Disease"/>
            <person name="Wu L."/>
            <person name="Ma J."/>
        </authorList>
    </citation>
    <scope>NUCLEOTIDE SEQUENCE [LARGE SCALE GENOMIC DNA]</scope>
    <source>
        <strain evidence="2">CCM 8391</strain>
    </source>
</reference>
<organism evidence="1 2">
    <name type="scientific">Pseudonocardia hispaniensis</name>
    <dbReference type="NCBI Taxonomy" id="904933"/>
    <lineage>
        <taxon>Bacteria</taxon>
        <taxon>Bacillati</taxon>
        <taxon>Actinomycetota</taxon>
        <taxon>Actinomycetes</taxon>
        <taxon>Pseudonocardiales</taxon>
        <taxon>Pseudonocardiaceae</taxon>
        <taxon>Pseudonocardia</taxon>
    </lineage>
</organism>
<comment type="caution">
    <text evidence="1">The sequence shown here is derived from an EMBL/GenBank/DDBJ whole genome shotgun (WGS) entry which is preliminary data.</text>
</comment>
<keyword evidence="2" id="KW-1185">Reference proteome</keyword>
<gene>
    <name evidence="1" type="ORF">ACFQE5_01770</name>
</gene>
<dbReference type="Proteomes" id="UP001596302">
    <property type="component" value="Unassembled WGS sequence"/>
</dbReference>
<accession>A0ABW1IXP7</accession>
<name>A0ABW1IXP7_9PSEU</name>
<dbReference type="RefSeq" id="WP_379581993.1">
    <property type="nucleotide sequence ID" value="NZ_JBHSQW010000002.1"/>
</dbReference>
<dbReference type="EMBL" id="JBHSQW010000002">
    <property type="protein sequence ID" value="MFC5992935.1"/>
    <property type="molecule type" value="Genomic_DNA"/>
</dbReference>
<protein>
    <recommendedName>
        <fullName evidence="3">DUF4254 domain-containing protein</fullName>
    </recommendedName>
</protein>
<proteinExistence type="predicted"/>
<sequence>MSMFAADPAEQVLTRLAGLEASYHCPNLETVERHILANRDRIARSAGHAPRTAARLRHDIDLLLERWLYLHETSS</sequence>
<evidence type="ECO:0000313" key="2">
    <source>
        <dbReference type="Proteomes" id="UP001596302"/>
    </source>
</evidence>
<evidence type="ECO:0008006" key="3">
    <source>
        <dbReference type="Google" id="ProtNLM"/>
    </source>
</evidence>
<evidence type="ECO:0000313" key="1">
    <source>
        <dbReference type="EMBL" id="MFC5992935.1"/>
    </source>
</evidence>